<keyword evidence="4" id="KW-1185">Reference proteome</keyword>
<dbReference type="Proteomes" id="UP000578531">
    <property type="component" value="Unassembled WGS sequence"/>
</dbReference>
<name>A0A8H6L2U8_9LECA</name>
<dbReference type="FunFam" id="2.30.29.30:FF:000203">
    <property type="entry name" value="PH domain-containing protein"/>
    <property type="match status" value="1"/>
</dbReference>
<organism evidence="3 4">
    <name type="scientific">Letharia columbiana</name>
    <dbReference type="NCBI Taxonomy" id="112416"/>
    <lineage>
        <taxon>Eukaryota</taxon>
        <taxon>Fungi</taxon>
        <taxon>Dikarya</taxon>
        <taxon>Ascomycota</taxon>
        <taxon>Pezizomycotina</taxon>
        <taxon>Lecanoromycetes</taxon>
        <taxon>OSLEUM clade</taxon>
        <taxon>Lecanoromycetidae</taxon>
        <taxon>Lecanorales</taxon>
        <taxon>Lecanorineae</taxon>
        <taxon>Parmeliaceae</taxon>
        <taxon>Letharia</taxon>
    </lineage>
</organism>
<dbReference type="SMART" id="SM00233">
    <property type="entry name" value="PH"/>
    <property type="match status" value="1"/>
</dbReference>
<dbReference type="RefSeq" id="XP_037162907.1">
    <property type="nucleotide sequence ID" value="XM_037310321.1"/>
</dbReference>
<feature type="compositionally biased region" description="Low complexity" evidence="1">
    <location>
        <begin position="1358"/>
        <end position="1414"/>
    </location>
</feature>
<feature type="compositionally biased region" description="Low complexity" evidence="1">
    <location>
        <begin position="1324"/>
        <end position="1351"/>
    </location>
</feature>
<gene>
    <name evidence="3" type="ORF">HO173_008421</name>
</gene>
<feature type="compositionally biased region" description="Polar residues" evidence="1">
    <location>
        <begin position="1030"/>
        <end position="1053"/>
    </location>
</feature>
<feature type="region of interest" description="Disordered" evidence="1">
    <location>
        <begin position="939"/>
        <end position="1202"/>
    </location>
</feature>
<feature type="compositionally biased region" description="Low complexity" evidence="1">
    <location>
        <begin position="817"/>
        <end position="832"/>
    </location>
</feature>
<dbReference type="Gene3D" id="2.30.29.30">
    <property type="entry name" value="Pleckstrin-homology domain (PH domain)/Phosphotyrosine-binding domain (PTB)"/>
    <property type="match status" value="1"/>
</dbReference>
<dbReference type="GeneID" id="59290077"/>
<evidence type="ECO:0000256" key="1">
    <source>
        <dbReference type="SAM" id="MobiDB-lite"/>
    </source>
</evidence>
<feature type="compositionally biased region" description="Polar residues" evidence="1">
    <location>
        <begin position="777"/>
        <end position="791"/>
    </location>
</feature>
<reference evidence="3 4" key="1">
    <citation type="journal article" date="2020" name="Genomics">
        <title>Complete, high-quality genomes from long-read metagenomic sequencing of two wolf lichen thalli reveals enigmatic genome architecture.</title>
        <authorList>
            <person name="McKenzie S.K."/>
            <person name="Walston R.F."/>
            <person name="Allen J.L."/>
        </authorList>
    </citation>
    <scope>NUCLEOTIDE SEQUENCE [LARGE SCALE GENOMIC DNA]</scope>
    <source>
        <strain evidence="3">WasteWater2</strain>
    </source>
</reference>
<feature type="compositionally biased region" description="Low complexity" evidence="1">
    <location>
        <begin position="1274"/>
        <end position="1313"/>
    </location>
</feature>
<feature type="region of interest" description="Disordered" evidence="1">
    <location>
        <begin position="461"/>
        <end position="682"/>
    </location>
</feature>
<protein>
    <recommendedName>
        <fullName evidence="2">PH domain-containing protein</fullName>
    </recommendedName>
</protein>
<dbReference type="PROSITE" id="PS50003">
    <property type="entry name" value="PH_DOMAIN"/>
    <property type="match status" value="1"/>
</dbReference>
<sequence length="1420" mass="156636">MGRSRVLSFMSAFGAPKSPTSTSFSGPQNPPQQQDIKEKITNSASPQHVAAPARDSPPPRTRERSSSIRPMSMVQTYQPPVMEIAQDTIPELQPIFSFLNSHSNKLYQEGYFLKLNDLDSNGRPNHDRSWTECFAQLVGTILSLWDASALDAAGQDGEVAPTFINLADASIKMIETLPTRSQEVQPLQNVLSLSTAGKNRYLFHFNSLHSLTQWTAAIRLAMYENSTLQEAYTGSLIAGKGKLLNNIKVIMDRMRIQNEDWTRVRFGAGTPWRRCWCVISPPSEKDVQKQQKQLKKKSAYERAPVLKGNIKFYDTRKTKKAQPIATISDAYSAYAIYPQSKPLIDQSTLVKIEGSITIHSTPETTTDGFVFVMPETHPAVSGFEMMLRYLFPVYDVFALYGRPNRLTADTLDTRSLMFALPQERRYGYLEILDVAGLIHETGSQSWTERDWRQKMKDLTSQRMTRMASNGRPRSRASSYRGYRNSVASRAGTLRYEDGASIKSTPSLRNESAPAPPQHLDRANSEPPADQPFTPPRPRAQHQRSFSEATPQSTPPRQRSQKYVQEQNYTPSRLSHEQSRPSFEATPPRADSYEQMAPPPPSHGVPIGMAARNPQMQRYANESGRSSSESERRFAGVNGGRRETDPQEIRQEMRPAPPPSLVAAPPAFSHEPGAKPQKRPGLNAELRRANSRLSVTTLSQLADAGNAGTTGTAAAGAAAAWKSNSQRSMSGTSLEDQGQRGVNLNASNNRSTADRSSPAEGMVIAKTRYSPPNREGSPDTSFASSQSDNQNAPYYKDKPLMSSYDLLSPPNPSSRATSPLSQPSMSSSPLFQPANGVRTARKSSLSNQSPAASSSNPVFGIQKPPPFPMTPQQRPEAQRSKSSISRKPVPDKSPSPTKEPPARVDSVPPTAKSSLDSLHSRYIDEEALAQVLERQRLQSLTSESNAGFVDDASVYDNESTVSPDYASTRRSTETKRSRPSVEKPRRGVLKTVGTVEPVQQEVQVGDIHYRPGATPEPLNPEIPTVDFGPTQAYNPRTSSRPNTSGSLAQQLNDSPDSRGRFTPSPRNEEPAEAQPSSVVYPAGQQNESYERAPSRNIITPEPQIRSPSAADGIDNRRSVAWQPGAQIGGSPGARQSITPEQFVQQRATANRVMTPVYAHARKHSGPSTPPAVPRNTSGEWPIQQQKRQSSYGNDLPARPSSRAATAVMNNSSDYAAHLSAREQEHVARVTNSPLINMAGNTNKNLPQGGGLVGAIEAREKEKREIKQGLSGQMVQQAIHQRQQHSQGQQQRQPSQQSFSTPTPQFSMPGQFPSSPGQPPTPGVAQQQYGWGTPQQQQQYASYQQYPQMQSQQWTPPAIQQYWGQQPSSPYQQQQQPPSPFQQQHGPFPVQPSFQQQQGQYGQAQQQQQYGPYFGNGQSGRQ</sequence>
<feature type="compositionally biased region" description="Basic and acidic residues" evidence="1">
    <location>
        <begin position="969"/>
        <end position="984"/>
    </location>
</feature>
<feature type="compositionally biased region" description="Polar residues" evidence="1">
    <location>
        <begin position="542"/>
        <end position="572"/>
    </location>
</feature>
<feature type="compositionally biased region" description="Polar residues" evidence="1">
    <location>
        <begin position="1132"/>
        <end position="1147"/>
    </location>
</feature>
<feature type="compositionally biased region" description="Polar residues" evidence="1">
    <location>
        <begin position="1173"/>
        <end position="1191"/>
    </location>
</feature>
<dbReference type="OrthoDB" id="5563754at2759"/>
<feature type="compositionally biased region" description="Pro residues" evidence="1">
    <location>
        <begin position="528"/>
        <end position="537"/>
    </location>
</feature>
<evidence type="ECO:0000313" key="3">
    <source>
        <dbReference type="EMBL" id="KAF6233489.1"/>
    </source>
</evidence>
<dbReference type="InterPro" id="IPR011993">
    <property type="entry name" value="PH-like_dom_sf"/>
</dbReference>
<feature type="compositionally biased region" description="Basic and acidic residues" evidence="1">
    <location>
        <begin position="1255"/>
        <end position="1265"/>
    </location>
</feature>
<dbReference type="InterPro" id="IPR001849">
    <property type="entry name" value="PH_domain"/>
</dbReference>
<feature type="compositionally biased region" description="Polar residues" evidence="1">
    <location>
        <begin position="18"/>
        <end position="34"/>
    </location>
</feature>
<dbReference type="EMBL" id="JACCJC010000038">
    <property type="protein sequence ID" value="KAF6233489.1"/>
    <property type="molecule type" value="Genomic_DNA"/>
</dbReference>
<dbReference type="InterPro" id="IPR058155">
    <property type="entry name" value="Skg3/CAF120-like_PH"/>
</dbReference>
<feature type="compositionally biased region" description="Polar residues" evidence="1">
    <location>
        <begin position="721"/>
        <end position="754"/>
    </location>
</feature>
<evidence type="ECO:0000259" key="2">
    <source>
        <dbReference type="PROSITE" id="PS50003"/>
    </source>
</evidence>
<feature type="domain" description="PH" evidence="2">
    <location>
        <begin position="105"/>
        <end position="223"/>
    </location>
</feature>
<dbReference type="Pfam" id="PF00169">
    <property type="entry name" value="PH"/>
    <property type="match status" value="1"/>
</dbReference>
<dbReference type="SUPFAM" id="SSF50729">
    <property type="entry name" value="PH domain-like"/>
    <property type="match status" value="1"/>
</dbReference>
<feature type="region of interest" description="Disordered" evidence="1">
    <location>
        <begin position="1"/>
        <end position="70"/>
    </location>
</feature>
<feature type="region of interest" description="Disordered" evidence="1">
    <location>
        <begin position="1237"/>
        <end position="1420"/>
    </location>
</feature>
<accession>A0A8H6L2U8</accession>
<dbReference type="Pfam" id="PF25381">
    <property type="entry name" value="PH_26"/>
    <property type="match status" value="1"/>
</dbReference>
<feature type="region of interest" description="Disordered" evidence="1">
    <location>
        <begin position="717"/>
        <end position="917"/>
    </location>
</feature>
<comment type="caution">
    <text evidence="3">The sequence shown here is derived from an EMBL/GenBank/DDBJ whole genome shotgun (WGS) entry which is preliminary data.</text>
</comment>
<evidence type="ECO:0000313" key="4">
    <source>
        <dbReference type="Proteomes" id="UP000578531"/>
    </source>
</evidence>
<feature type="compositionally biased region" description="Basic and acidic residues" evidence="1">
    <location>
        <begin position="627"/>
        <end position="652"/>
    </location>
</feature>
<feature type="compositionally biased region" description="Low complexity" evidence="1">
    <location>
        <begin position="842"/>
        <end position="856"/>
    </location>
</feature>
<proteinExistence type="predicted"/>